<reference evidence="2" key="5">
    <citation type="journal article" date="2021" name="G3 (Bethesda)">
        <title>Aegilops tauschii genome assembly Aet v5.0 features greater sequence contiguity and improved annotation.</title>
        <authorList>
            <person name="Wang L."/>
            <person name="Zhu T."/>
            <person name="Rodriguez J.C."/>
            <person name="Deal K.R."/>
            <person name="Dubcovsky J."/>
            <person name="McGuire P.E."/>
            <person name="Lux T."/>
            <person name="Spannagl M."/>
            <person name="Mayer K.F.X."/>
            <person name="Baldrich P."/>
            <person name="Meyers B.C."/>
            <person name="Huo N."/>
            <person name="Gu Y.Q."/>
            <person name="Zhou H."/>
            <person name="Devos K.M."/>
            <person name="Bennetzen J.L."/>
            <person name="Unver T."/>
            <person name="Budak H."/>
            <person name="Gulick P.J."/>
            <person name="Galiba G."/>
            <person name="Kalapos B."/>
            <person name="Nelson D.R."/>
            <person name="Li P."/>
            <person name="You F.M."/>
            <person name="Luo M.C."/>
            <person name="Dvorak J."/>
        </authorList>
    </citation>
    <scope>NUCLEOTIDE SEQUENCE [LARGE SCALE GENOMIC DNA]</scope>
    <source>
        <strain evidence="2">cv. AL8/78</strain>
    </source>
</reference>
<evidence type="ECO:0000313" key="2">
    <source>
        <dbReference type="EnsemblPlants" id="AET3Gv20252000.8"/>
    </source>
</evidence>
<dbReference type="Proteomes" id="UP000015105">
    <property type="component" value="Chromosome 3D"/>
</dbReference>
<sequence length="59" mass="6684">AKEFSCTKSFLHACKPSCDLIRRCVDGSVTILIHRLIIFVVKVCFNPVCSILLYENAHM</sequence>
<name>A0A453E821_AEGTS</name>
<protein>
    <submittedName>
        <fullName evidence="2">Uncharacterized protein</fullName>
    </submittedName>
</protein>
<keyword evidence="3" id="KW-1185">Reference proteome</keyword>
<feature type="transmembrane region" description="Helical" evidence="1">
    <location>
        <begin position="32"/>
        <end position="54"/>
    </location>
</feature>
<keyword evidence="1" id="KW-0472">Membrane</keyword>
<evidence type="ECO:0000313" key="3">
    <source>
        <dbReference type="Proteomes" id="UP000015105"/>
    </source>
</evidence>
<reference evidence="3" key="2">
    <citation type="journal article" date="2017" name="Nat. Plants">
        <title>The Aegilops tauschii genome reveals multiple impacts of transposons.</title>
        <authorList>
            <person name="Zhao G."/>
            <person name="Zou C."/>
            <person name="Li K."/>
            <person name="Wang K."/>
            <person name="Li T."/>
            <person name="Gao L."/>
            <person name="Zhang X."/>
            <person name="Wang H."/>
            <person name="Yang Z."/>
            <person name="Liu X."/>
            <person name="Jiang W."/>
            <person name="Mao L."/>
            <person name="Kong X."/>
            <person name="Jiao Y."/>
            <person name="Jia J."/>
        </authorList>
    </citation>
    <scope>NUCLEOTIDE SEQUENCE [LARGE SCALE GENOMIC DNA]</scope>
    <source>
        <strain evidence="3">cv. AL8/78</strain>
    </source>
</reference>
<proteinExistence type="predicted"/>
<dbReference type="Gramene" id="AET3Gv20252000.8">
    <property type="protein sequence ID" value="AET3Gv20252000.8"/>
    <property type="gene ID" value="AET3Gv20252000"/>
</dbReference>
<dbReference type="AlphaFoldDB" id="A0A453E821"/>
<evidence type="ECO:0000256" key="1">
    <source>
        <dbReference type="SAM" id="Phobius"/>
    </source>
</evidence>
<reference evidence="2" key="4">
    <citation type="submission" date="2019-03" db="UniProtKB">
        <authorList>
            <consortium name="EnsemblPlants"/>
        </authorList>
    </citation>
    <scope>IDENTIFICATION</scope>
</reference>
<dbReference type="EnsemblPlants" id="AET3Gv20252000.8">
    <property type="protein sequence ID" value="AET3Gv20252000.8"/>
    <property type="gene ID" value="AET3Gv20252000"/>
</dbReference>
<keyword evidence="1" id="KW-1133">Transmembrane helix</keyword>
<keyword evidence="1" id="KW-0812">Transmembrane</keyword>
<reference evidence="2" key="3">
    <citation type="journal article" date="2017" name="Nature">
        <title>Genome sequence of the progenitor of the wheat D genome Aegilops tauschii.</title>
        <authorList>
            <person name="Luo M.C."/>
            <person name="Gu Y.Q."/>
            <person name="Puiu D."/>
            <person name="Wang H."/>
            <person name="Twardziok S.O."/>
            <person name="Deal K.R."/>
            <person name="Huo N."/>
            <person name="Zhu T."/>
            <person name="Wang L."/>
            <person name="Wang Y."/>
            <person name="McGuire P.E."/>
            <person name="Liu S."/>
            <person name="Long H."/>
            <person name="Ramasamy R.K."/>
            <person name="Rodriguez J.C."/>
            <person name="Van S.L."/>
            <person name="Yuan L."/>
            <person name="Wang Z."/>
            <person name="Xia Z."/>
            <person name="Xiao L."/>
            <person name="Anderson O.D."/>
            <person name="Ouyang S."/>
            <person name="Liang Y."/>
            <person name="Zimin A.V."/>
            <person name="Pertea G."/>
            <person name="Qi P."/>
            <person name="Bennetzen J.L."/>
            <person name="Dai X."/>
            <person name="Dawson M.W."/>
            <person name="Muller H.G."/>
            <person name="Kugler K."/>
            <person name="Rivarola-Duarte L."/>
            <person name="Spannagl M."/>
            <person name="Mayer K.F.X."/>
            <person name="Lu F.H."/>
            <person name="Bevan M.W."/>
            <person name="Leroy P."/>
            <person name="Li P."/>
            <person name="You F.M."/>
            <person name="Sun Q."/>
            <person name="Liu Z."/>
            <person name="Lyons E."/>
            <person name="Wicker T."/>
            <person name="Salzberg S.L."/>
            <person name="Devos K.M."/>
            <person name="Dvorak J."/>
        </authorList>
    </citation>
    <scope>NUCLEOTIDE SEQUENCE [LARGE SCALE GENOMIC DNA]</scope>
    <source>
        <strain evidence="2">cv. AL8/78</strain>
    </source>
</reference>
<reference evidence="3" key="1">
    <citation type="journal article" date="2014" name="Science">
        <title>Ancient hybridizations among the ancestral genomes of bread wheat.</title>
        <authorList>
            <consortium name="International Wheat Genome Sequencing Consortium,"/>
            <person name="Marcussen T."/>
            <person name="Sandve S.R."/>
            <person name="Heier L."/>
            <person name="Spannagl M."/>
            <person name="Pfeifer M."/>
            <person name="Jakobsen K.S."/>
            <person name="Wulff B.B."/>
            <person name="Steuernagel B."/>
            <person name="Mayer K.F."/>
            <person name="Olsen O.A."/>
        </authorList>
    </citation>
    <scope>NUCLEOTIDE SEQUENCE [LARGE SCALE GENOMIC DNA]</scope>
    <source>
        <strain evidence="3">cv. AL8/78</strain>
    </source>
</reference>
<organism evidence="2 3">
    <name type="scientific">Aegilops tauschii subsp. strangulata</name>
    <name type="common">Goatgrass</name>
    <dbReference type="NCBI Taxonomy" id="200361"/>
    <lineage>
        <taxon>Eukaryota</taxon>
        <taxon>Viridiplantae</taxon>
        <taxon>Streptophyta</taxon>
        <taxon>Embryophyta</taxon>
        <taxon>Tracheophyta</taxon>
        <taxon>Spermatophyta</taxon>
        <taxon>Magnoliopsida</taxon>
        <taxon>Liliopsida</taxon>
        <taxon>Poales</taxon>
        <taxon>Poaceae</taxon>
        <taxon>BOP clade</taxon>
        <taxon>Pooideae</taxon>
        <taxon>Triticodae</taxon>
        <taxon>Triticeae</taxon>
        <taxon>Triticinae</taxon>
        <taxon>Aegilops</taxon>
    </lineage>
</organism>
<accession>A0A453E821</accession>